<dbReference type="GO" id="GO:0005351">
    <property type="term" value="F:carbohydrate:proton symporter activity"/>
    <property type="evidence" value="ECO:0007669"/>
    <property type="project" value="TreeGrafter"/>
</dbReference>
<dbReference type="RefSeq" id="XP_025349232.1">
    <property type="nucleotide sequence ID" value="XM_025492181.1"/>
</dbReference>
<accession>A0A316UA78</accession>
<keyword evidence="6 10" id="KW-0472">Membrane</keyword>
<dbReference type="InterPro" id="IPR005828">
    <property type="entry name" value="MFS_sugar_transport-like"/>
</dbReference>
<evidence type="ECO:0000256" key="2">
    <source>
        <dbReference type="ARBA" id="ARBA00010992"/>
    </source>
</evidence>
<evidence type="ECO:0000256" key="5">
    <source>
        <dbReference type="ARBA" id="ARBA00022989"/>
    </source>
</evidence>
<feature type="transmembrane region" description="Helical" evidence="10">
    <location>
        <begin position="103"/>
        <end position="125"/>
    </location>
</feature>
<evidence type="ECO:0000256" key="6">
    <source>
        <dbReference type="ARBA" id="ARBA00023136"/>
    </source>
</evidence>
<dbReference type="GeneID" id="37013915"/>
<feature type="transmembrane region" description="Helical" evidence="10">
    <location>
        <begin position="445"/>
        <end position="466"/>
    </location>
</feature>
<feature type="transmembrane region" description="Helical" evidence="10">
    <location>
        <begin position="314"/>
        <end position="335"/>
    </location>
</feature>
<organism evidence="12 13">
    <name type="scientific">Pseudomicrostroma glucosiphilum</name>
    <dbReference type="NCBI Taxonomy" id="1684307"/>
    <lineage>
        <taxon>Eukaryota</taxon>
        <taxon>Fungi</taxon>
        <taxon>Dikarya</taxon>
        <taxon>Basidiomycota</taxon>
        <taxon>Ustilaginomycotina</taxon>
        <taxon>Exobasidiomycetes</taxon>
        <taxon>Microstromatales</taxon>
        <taxon>Microstromatales incertae sedis</taxon>
        <taxon>Pseudomicrostroma</taxon>
    </lineage>
</organism>
<dbReference type="InterPro" id="IPR050360">
    <property type="entry name" value="MFS_Sugar_Transporters"/>
</dbReference>
<feature type="transmembrane region" description="Helical" evidence="10">
    <location>
        <begin position="132"/>
        <end position="150"/>
    </location>
</feature>
<feature type="region of interest" description="Disordered" evidence="9">
    <location>
        <begin position="1"/>
        <end position="45"/>
    </location>
</feature>
<dbReference type="Gene3D" id="1.20.1250.20">
    <property type="entry name" value="MFS general substrate transporter like domains"/>
    <property type="match status" value="1"/>
</dbReference>
<keyword evidence="4 10" id="KW-0812">Transmembrane</keyword>
<evidence type="ECO:0000256" key="3">
    <source>
        <dbReference type="ARBA" id="ARBA00022448"/>
    </source>
</evidence>
<keyword evidence="5 10" id="KW-1133">Transmembrane helix</keyword>
<dbReference type="InterPro" id="IPR020846">
    <property type="entry name" value="MFS_dom"/>
</dbReference>
<feature type="transmembrane region" description="Helical" evidence="10">
    <location>
        <begin position="156"/>
        <end position="175"/>
    </location>
</feature>
<gene>
    <name evidence="12" type="ORF">BCV69DRAFT_281975</name>
</gene>
<dbReference type="STRING" id="1684307.A0A316UA78"/>
<feature type="region of interest" description="Disordered" evidence="9">
    <location>
        <begin position="539"/>
        <end position="614"/>
    </location>
</feature>
<evidence type="ECO:0000256" key="10">
    <source>
        <dbReference type="SAM" id="Phobius"/>
    </source>
</evidence>
<dbReference type="OrthoDB" id="648285at2759"/>
<evidence type="ECO:0000256" key="1">
    <source>
        <dbReference type="ARBA" id="ARBA00004141"/>
    </source>
</evidence>
<feature type="transmembrane region" description="Helical" evidence="10">
    <location>
        <begin position="222"/>
        <end position="243"/>
    </location>
</feature>
<feature type="transmembrane region" description="Helical" evidence="10">
    <location>
        <begin position="378"/>
        <end position="398"/>
    </location>
</feature>
<proteinExistence type="inferred from homology"/>
<feature type="transmembrane region" description="Helical" evidence="10">
    <location>
        <begin position="350"/>
        <end position="371"/>
    </location>
</feature>
<dbReference type="InterPro" id="IPR005829">
    <property type="entry name" value="Sugar_transporter_CS"/>
</dbReference>
<protein>
    <recommendedName>
        <fullName evidence="11">Major facilitator superfamily (MFS) profile domain-containing protein</fullName>
    </recommendedName>
</protein>
<dbReference type="EMBL" id="KZ819324">
    <property type="protein sequence ID" value="PWN22072.1"/>
    <property type="molecule type" value="Genomic_DNA"/>
</dbReference>
<dbReference type="PROSITE" id="PS00217">
    <property type="entry name" value="SUGAR_TRANSPORT_2"/>
    <property type="match status" value="1"/>
</dbReference>
<dbReference type="PROSITE" id="PS50850">
    <property type="entry name" value="MFS"/>
    <property type="match status" value="1"/>
</dbReference>
<feature type="compositionally biased region" description="Polar residues" evidence="9">
    <location>
        <begin position="564"/>
        <end position="579"/>
    </location>
</feature>
<dbReference type="PANTHER" id="PTHR48022">
    <property type="entry name" value="PLASTIDIC GLUCOSE TRANSPORTER 4"/>
    <property type="match status" value="1"/>
</dbReference>
<comment type="catalytic activity">
    <reaction evidence="7">
        <text>myo-inositol(out) + H(+)(out) = myo-inositol(in) + H(+)(in)</text>
        <dbReference type="Rhea" id="RHEA:60364"/>
        <dbReference type="ChEBI" id="CHEBI:15378"/>
        <dbReference type="ChEBI" id="CHEBI:17268"/>
    </reaction>
</comment>
<evidence type="ECO:0000256" key="4">
    <source>
        <dbReference type="ARBA" id="ARBA00022692"/>
    </source>
</evidence>
<dbReference type="AlphaFoldDB" id="A0A316UA78"/>
<evidence type="ECO:0000256" key="9">
    <source>
        <dbReference type="SAM" id="MobiDB-lite"/>
    </source>
</evidence>
<dbReference type="SUPFAM" id="SSF103473">
    <property type="entry name" value="MFS general substrate transporter"/>
    <property type="match status" value="1"/>
</dbReference>
<evidence type="ECO:0000313" key="12">
    <source>
        <dbReference type="EMBL" id="PWN22072.1"/>
    </source>
</evidence>
<dbReference type="PRINTS" id="PR00171">
    <property type="entry name" value="SUGRTRNSPORT"/>
</dbReference>
<evidence type="ECO:0000259" key="11">
    <source>
        <dbReference type="PROSITE" id="PS50850"/>
    </source>
</evidence>
<keyword evidence="3 8" id="KW-0813">Transport</keyword>
<dbReference type="Pfam" id="PF00083">
    <property type="entry name" value="Sugar_tr"/>
    <property type="match status" value="1"/>
</dbReference>
<dbReference type="PANTHER" id="PTHR48022:SF73">
    <property type="entry name" value="METABOLITE TRANSPORT PROTEIN YDL199C-RELATED"/>
    <property type="match status" value="1"/>
</dbReference>
<sequence>MPLGHASHPSYASTDSLVSSNSSSAGGVHRRIRAPKLDKDEEQQGGSPLVKAGIVKGDGLMLFITCFASLGVFLFGYDQGVMSGIITTPAFRAFFDNPHPAEIGTMVAVLEIGAFFSSIAAGTLADVFGRKAILFWGALIFSIGGAIQTLTSGFTVMVIGRIIAGVGVGFMSMIVPAYQSEISPAENRGKLACIEFTGNIIGYASSVWVDYLFSFIPGNLAWRLPLSLQSIIGLTLCFGSLLIPESPRWLCDKDKDKEAMRVLADLHGNGDPRSRKAKREYREIKGNVLTTREEERDKGRGYLEMWRRYKKRTLIACSSQMGAQLNGINVISYYAPNVFLAAGWVGRDAILMAGINAIFYVLSTIPTWYLVDAWGRRPILLSGAILCSLALFATGGFLRLDASYTPNAVVVCVILFNAAFGYSWGPIPWLYPPEIMPLSFRAKGASLATATNWFFNYVVGELTPILQDAIAWRLYIMHALFCLGSFTLVYFVYPETAGKSLEEMEEVFGDALPKEDDDDDDSDDDDNVVSFGARAAPIQIGDNSNAGSQRQQPPEQEVQQAQATSGGPATQTEQNSEAQDSGGGILGWVTSWWQTGSRGDSTGYQQVSSRPSAT</sequence>
<dbReference type="GO" id="GO:0016020">
    <property type="term" value="C:membrane"/>
    <property type="evidence" value="ECO:0007669"/>
    <property type="project" value="UniProtKB-SubCell"/>
</dbReference>
<feature type="transmembrane region" description="Helical" evidence="10">
    <location>
        <begin position="59"/>
        <end position="77"/>
    </location>
</feature>
<feature type="transmembrane region" description="Helical" evidence="10">
    <location>
        <begin position="404"/>
        <end position="424"/>
    </location>
</feature>
<feature type="transmembrane region" description="Helical" evidence="10">
    <location>
        <begin position="472"/>
        <end position="493"/>
    </location>
</feature>
<feature type="compositionally biased region" description="Low complexity" evidence="9">
    <location>
        <begin position="13"/>
        <end position="24"/>
    </location>
</feature>
<dbReference type="FunFam" id="1.20.1250.20:FF:000119">
    <property type="entry name" value="MFS monosaccharide transporter, putative"/>
    <property type="match status" value="1"/>
</dbReference>
<feature type="domain" description="Major facilitator superfamily (MFS) profile" evidence="11">
    <location>
        <begin position="64"/>
        <end position="497"/>
    </location>
</feature>
<reference evidence="12 13" key="1">
    <citation type="journal article" date="2018" name="Mol. Biol. Evol.">
        <title>Broad Genomic Sampling Reveals a Smut Pathogenic Ancestry of the Fungal Clade Ustilaginomycotina.</title>
        <authorList>
            <person name="Kijpornyongpan T."/>
            <person name="Mondo S.J."/>
            <person name="Barry K."/>
            <person name="Sandor L."/>
            <person name="Lee J."/>
            <person name="Lipzen A."/>
            <person name="Pangilinan J."/>
            <person name="LaButti K."/>
            <person name="Hainaut M."/>
            <person name="Henrissat B."/>
            <person name="Grigoriev I.V."/>
            <person name="Spatafora J.W."/>
            <person name="Aime M.C."/>
        </authorList>
    </citation>
    <scope>NUCLEOTIDE SEQUENCE [LARGE SCALE GENOMIC DNA]</scope>
    <source>
        <strain evidence="12 13">MCA 4718</strain>
    </source>
</reference>
<dbReference type="InterPro" id="IPR003663">
    <property type="entry name" value="Sugar/inositol_transpt"/>
</dbReference>
<evidence type="ECO:0000256" key="7">
    <source>
        <dbReference type="ARBA" id="ARBA00049119"/>
    </source>
</evidence>
<name>A0A316UA78_9BASI</name>
<evidence type="ECO:0000256" key="8">
    <source>
        <dbReference type="RuleBase" id="RU003346"/>
    </source>
</evidence>
<dbReference type="NCBIfam" id="TIGR00879">
    <property type="entry name" value="SP"/>
    <property type="match status" value="1"/>
</dbReference>
<feature type="compositionally biased region" description="Low complexity" evidence="9">
    <location>
        <begin position="549"/>
        <end position="563"/>
    </location>
</feature>
<dbReference type="InterPro" id="IPR036259">
    <property type="entry name" value="MFS_trans_sf"/>
</dbReference>
<dbReference type="PROSITE" id="PS00216">
    <property type="entry name" value="SUGAR_TRANSPORT_1"/>
    <property type="match status" value="1"/>
</dbReference>
<feature type="transmembrane region" description="Helical" evidence="10">
    <location>
        <begin position="196"/>
        <end position="216"/>
    </location>
</feature>
<comment type="similarity">
    <text evidence="2 8">Belongs to the major facilitator superfamily. Sugar transporter (TC 2.A.1.1) family.</text>
</comment>
<feature type="compositionally biased region" description="Polar residues" evidence="9">
    <location>
        <begin position="591"/>
        <end position="614"/>
    </location>
</feature>
<comment type="subcellular location">
    <subcellularLocation>
        <location evidence="1">Membrane</location>
        <topology evidence="1">Multi-pass membrane protein</topology>
    </subcellularLocation>
</comment>
<dbReference type="Proteomes" id="UP000245942">
    <property type="component" value="Unassembled WGS sequence"/>
</dbReference>
<evidence type="ECO:0000313" key="13">
    <source>
        <dbReference type="Proteomes" id="UP000245942"/>
    </source>
</evidence>
<keyword evidence="13" id="KW-1185">Reference proteome</keyword>